<dbReference type="NCBIfam" id="TIGR01934">
    <property type="entry name" value="MenG_MenH_UbiE"/>
    <property type="match status" value="1"/>
</dbReference>
<dbReference type="GO" id="GO:0043770">
    <property type="term" value="F:demethylmenaquinone methyltransferase activity"/>
    <property type="evidence" value="ECO:0007669"/>
    <property type="project" value="UniProtKB-EC"/>
</dbReference>
<keyword evidence="3" id="KW-0949">S-adenosyl-L-methionine</keyword>
<keyword evidence="1 4" id="KW-0489">Methyltransferase</keyword>
<evidence type="ECO:0000256" key="1">
    <source>
        <dbReference type="ARBA" id="ARBA00022603"/>
    </source>
</evidence>
<dbReference type="PANTHER" id="PTHR43591:SF24">
    <property type="entry name" value="2-METHOXY-6-POLYPRENYL-1,4-BENZOQUINOL METHYLASE, MITOCHONDRIAL"/>
    <property type="match status" value="1"/>
</dbReference>
<evidence type="ECO:0000313" key="4">
    <source>
        <dbReference type="EMBL" id="MPM29915.1"/>
    </source>
</evidence>
<dbReference type="InterPro" id="IPR029063">
    <property type="entry name" value="SAM-dependent_MTases_sf"/>
</dbReference>
<name>A0A644YMV7_9ZZZZ</name>
<reference evidence="4" key="1">
    <citation type="submission" date="2019-08" db="EMBL/GenBank/DDBJ databases">
        <authorList>
            <person name="Kucharzyk K."/>
            <person name="Murdoch R.W."/>
            <person name="Higgins S."/>
            <person name="Loffler F."/>
        </authorList>
    </citation>
    <scope>NUCLEOTIDE SEQUENCE</scope>
</reference>
<proteinExistence type="inferred from homology"/>
<protein>
    <submittedName>
        <fullName evidence="4">Demethylmenaquinone methyltransferase</fullName>
        <ecNumber evidence="4">2.1.1.163</ecNumber>
    </submittedName>
</protein>
<evidence type="ECO:0000256" key="2">
    <source>
        <dbReference type="ARBA" id="ARBA00022679"/>
    </source>
</evidence>
<organism evidence="4">
    <name type="scientific">bioreactor metagenome</name>
    <dbReference type="NCBI Taxonomy" id="1076179"/>
    <lineage>
        <taxon>unclassified sequences</taxon>
        <taxon>metagenomes</taxon>
        <taxon>ecological metagenomes</taxon>
    </lineage>
</organism>
<sequence length="248" mass="27295">MGFKINKDKQNIAAMFNSIAGSYDLLNHLLSFGIDKSWRAFLIKRIKLLKPATALDIACGTGDITIAMMKQGIDVTGLDIADKMLEKAVAKSKKAYYGLTGKGKGASSSMPKYICAPADNIPLPDNSFDVVTIGFGIRNFDNRGESLLEIKRVLKPGGTLFILEFATPKNRVWRGVFNTYFLKVLPYIGKVISGDNSAYSYLPSSVGTFPQYGEFMEELEHFGFKNPTYKQLTGGVAVMYSAQKSHNT</sequence>
<dbReference type="SUPFAM" id="SSF53335">
    <property type="entry name" value="S-adenosyl-L-methionine-dependent methyltransferases"/>
    <property type="match status" value="1"/>
</dbReference>
<dbReference type="AlphaFoldDB" id="A0A644YMV7"/>
<comment type="caution">
    <text evidence="4">The sequence shown here is derived from an EMBL/GenBank/DDBJ whole genome shotgun (WGS) entry which is preliminary data.</text>
</comment>
<keyword evidence="2 4" id="KW-0808">Transferase</keyword>
<dbReference type="PANTHER" id="PTHR43591">
    <property type="entry name" value="METHYLTRANSFERASE"/>
    <property type="match status" value="1"/>
</dbReference>
<dbReference type="GO" id="GO:0032259">
    <property type="term" value="P:methylation"/>
    <property type="evidence" value="ECO:0007669"/>
    <property type="project" value="UniProtKB-KW"/>
</dbReference>
<dbReference type="InterPro" id="IPR004033">
    <property type="entry name" value="UbiE/COQ5_MeTrFase"/>
</dbReference>
<dbReference type="NCBIfam" id="NF001244">
    <property type="entry name" value="PRK00216.1-5"/>
    <property type="match status" value="1"/>
</dbReference>
<accession>A0A644YMV7</accession>
<evidence type="ECO:0000256" key="3">
    <source>
        <dbReference type="ARBA" id="ARBA00022691"/>
    </source>
</evidence>
<gene>
    <name evidence="4" type="primary">menG_15</name>
    <name evidence="4" type="ORF">SDC9_76457</name>
</gene>
<dbReference type="HAMAP" id="MF_01813">
    <property type="entry name" value="MenG_UbiE_methyltr"/>
    <property type="match status" value="1"/>
</dbReference>
<dbReference type="PROSITE" id="PS51608">
    <property type="entry name" value="SAM_MT_UBIE"/>
    <property type="match status" value="1"/>
</dbReference>
<dbReference type="Gene3D" id="3.40.50.150">
    <property type="entry name" value="Vaccinia Virus protein VP39"/>
    <property type="match status" value="1"/>
</dbReference>
<dbReference type="PROSITE" id="PS01183">
    <property type="entry name" value="UBIE_1"/>
    <property type="match status" value="1"/>
</dbReference>
<dbReference type="EMBL" id="VSSQ01005641">
    <property type="protein sequence ID" value="MPM29915.1"/>
    <property type="molecule type" value="Genomic_DNA"/>
</dbReference>
<dbReference type="GO" id="GO:0042181">
    <property type="term" value="P:ketone biosynthetic process"/>
    <property type="evidence" value="ECO:0007669"/>
    <property type="project" value="UniProtKB-ARBA"/>
</dbReference>
<dbReference type="CDD" id="cd02440">
    <property type="entry name" value="AdoMet_MTases"/>
    <property type="match status" value="1"/>
</dbReference>
<dbReference type="Pfam" id="PF01209">
    <property type="entry name" value="Ubie_methyltran"/>
    <property type="match status" value="1"/>
</dbReference>
<dbReference type="InterPro" id="IPR023576">
    <property type="entry name" value="UbiE/COQ5_MeTrFase_CS"/>
</dbReference>
<dbReference type="EC" id="2.1.1.163" evidence="4"/>